<dbReference type="eggNOG" id="ENOG502T62G">
    <property type="taxonomic scope" value="Eukaryota"/>
</dbReference>
<name>F4RTM1_MELLP</name>
<dbReference type="EMBL" id="GL883119">
    <property type="protein sequence ID" value="EGG04315.1"/>
    <property type="molecule type" value="Genomic_DNA"/>
</dbReference>
<dbReference type="GO" id="GO:0034551">
    <property type="term" value="P:mitochondrial respiratory chain complex III assembly"/>
    <property type="evidence" value="ECO:0007669"/>
    <property type="project" value="InterPro"/>
</dbReference>
<protein>
    <recommendedName>
        <fullName evidence="4">Mitochondrial zinc maintenance protein 1, mitochondrial</fullName>
    </recommendedName>
</protein>
<keyword evidence="10" id="KW-1185">Reference proteome</keyword>
<evidence type="ECO:0000256" key="8">
    <source>
        <dbReference type="ARBA" id="ARBA00025268"/>
    </source>
</evidence>
<keyword evidence="7" id="KW-0143">Chaperone</keyword>
<evidence type="ECO:0000256" key="1">
    <source>
        <dbReference type="ARBA" id="ARBA00004305"/>
    </source>
</evidence>
<dbReference type="HOGENOM" id="CLU_2278082_0_0_1"/>
<dbReference type="InterPro" id="IPR045298">
    <property type="entry name" value="Complex1_LYR_LYRM7"/>
</dbReference>
<gene>
    <name evidence="9" type="ORF">MELLADRAFT_108599</name>
</gene>
<dbReference type="InParanoid" id="F4RTM1"/>
<organism evidence="10">
    <name type="scientific">Melampsora larici-populina (strain 98AG31 / pathotype 3-4-7)</name>
    <name type="common">Poplar leaf rust fungus</name>
    <dbReference type="NCBI Taxonomy" id="747676"/>
    <lineage>
        <taxon>Eukaryota</taxon>
        <taxon>Fungi</taxon>
        <taxon>Dikarya</taxon>
        <taxon>Basidiomycota</taxon>
        <taxon>Pucciniomycotina</taxon>
        <taxon>Pucciniomycetes</taxon>
        <taxon>Pucciniales</taxon>
        <taxon>Melampsoraceae</taxon>
        <taxon>Melampsora</taxon>
    </lineage>
</organism>
<keyword evidence="6" id="KW-0496">Mitochondrion</keyword>
<dbReference type="AlphaFoldDB" id="F4RTM1"/>
<dbReference type="OrthoDB" id="2501943at2759"/>
<sequence>MASSGLNLAQRLRAASAYRTILRSARFTFTGDKPTLSQFTSKTKTLFINSILNNQNNFNEEIDGVLEVSRYLRRNIVQGKHSDDGKRLGRSFMIMSYENSQS</sequence>
<comment type="function">
    <text evidence="8">Assembly factor required for Rieske Fe-S protein RIP1 incorporation into the cytochrome b-c1 (CIII) complex. Functions as a chaperone, binding to this subunit within the mitochondrial matrix and stabilizing it prior to its translocation and insertion into the late CIII dimeric intermediate within the mitochondrial inner membrane. Modulates the mitochondrial matrix zinc pool.</text>
</comment>
<dbReference type="GO" id="GO:0005759">
    <property type="term" value="C:mitochondrial matrix"/>
    <property type="evidence" value="ECO:0007669"/>
    <property type="project" value="UniProtKB-SubCell"/>
</dbReference>
<dbReference type="VEuPathDB" id="FungiDB:MELLADRAFT_108599"/>
<evidence type="ECO:0000256" key="3">
    <source>
        <dbReference type="ARBA" id="ARBA00011589"/>
    </source>
</evidence>
<evidence type="ECO:0000313" key="10">
    <source>
        <dbReference type="Proteomes" id="UP000001072"/>
    </source>
</evidence>
<dbReference type="KEGG" id="mlr:MELLADRAFT_108599"/>
<evidence type="ECO:0000313" key="9">
    <source>
        <dbReference type="EMBL" id="EGG04315.1"/>
    </source>
</evidence>
<dbReference type="STRING" id="747676.F4RTM1"/>
<dbReference type="InterPro" id="IPR050435">
    <property type="entry name" value="MZM1/LYRM7"/>
</dbReference>
<evidence type="ECO:0000256" key="7">
    <source>
        <dbReference type="ARBA" id="ARBA00023186"/>
    </source>
</evidence>
<comment type="subunit">
    <text evidence="3">Interacts with RIP1.</text>
</comment>
<dbReference type="PANTHER" id="PTHR46749:SF1">
    <property type="entry name" value="COMPLEX III ASSEMBLY FACTOR LYRM7"/>
    <property type="match status" value="1"/>
</dbReference>
<dbReference type="Proteomes" id="UP000001072">
    <property type="component" value="Unassembled WGS sequence"/>
</dbReference>
<dbReference type="CDD" id="cd20267">
    <property type="entry name" value="Complex1_LYR_LYRM7"/>
    <property type="match status" value="1"/>
</dbReference>
<evidence type="ECO:0000256" key="2">
    <source>
        <dbReference type="ARBA" id="ARBA00009949"/>
    </source>
</evidence>
<proteinExistence type="inferred from homology"/>
<comment type="subcellular location">
    <subcellularLocation>
        <location evidence="1">Mitochondrion matrix</location>
    </subcellularLocation>
</comment>
<reference evidence="10" key="1">
    <citation type="journal article" date="2011" name="Proc. Natl. Acad. Sci. U.S.A.">
        <title>Obligate biotrophy features unraveled by the genomic analysis of rust fungi.</title>
        <authorList>
            <person name="Duplessis S."/>
            <person name="Cuomo C.A."/>
            <person name="Lin Y.-C."/>
            <person name="Aerts A."/>
            <person name="Tisserant E."/>
            <person name="Veneault-Fourrey C."/>
            <person name="Joly D.L."/>
            <person name="Hacquard S."/>
            <person name="Amselem J."/>
            <person name="Cantarel B.L."/>
            <person name="Chiu R."/>
            <person name="Coutinho P.M."/>
            <person name="Feau N."/>
            <person name="Field M."/>
            <person name="Frey P."/>
            <person name="Gelhaye E."/>
            <person name="Goldberg J."/>
            <person name="Grabherr M.G."/>
            <person name="Kodira C.D."/>
            <person name="Kohler A."/>
            <person name="Kuees U."/>
            <person name="Lindquist E.A."/>
            <person name="Lucas S.M."/>
            <person name="Mago R."/>
            <person name="Mauceli E."/>
            <person name="Morin E."/>
            <person name="Murat C."/>
            <person name="Pangilinan J.L."/>
            <person name="Park R."/>
            <person name="Pearson M."/>
            <person name="Quesneville H."/>
            <person name="Rouhier N."/>
            <person name="Sakthikumar S."/>
            <person name="Salamov A.A."/>
            <person name="Schmutz J."/>
            <person name="Selles B."/>
            <person name="Shapiro H."/>
            <person name="Tanguay P."/>
            <person name="Tuskan G.A."/>
            <person name="Henrissat B."/>
            <person name="Van de Peer Y."/>
            <person name="Rouze P."/>
            <person name="Ellis J.G."/>
            <person name="Dodds P.N."/>
            <person name="Schein J.E."/>
            <person name="Zhong S."/>
            <person name="Hamelin R.C."/>
            <person name="Grigoriev I.V."/>
            <person name="Szabo L.J."/>
            <person name="Martin F."/>
        </authorList>
    </citation>
    <scope>NUCLEOTIDE SEQUENCE [LARGE SCALE GENOMIC DNA]</scope>
    <source>
        <strain evidence="10">98AG31 / pathotype 3-4-7</strain>
    </source>
</reference>
<dbReference type="PANTHER" id="PTHR46749">
    <property type="entry name" value="COMPLEX III ASSEMBLY FACTOR LYRM7"/>
    <property type="match status" value="1"/>
</dbReference>
<accession>F4RTM1</accession>
<evidence type="ECO:0000256" key="4">
    <source>
        <dbReference type="ARBA" id="ARBA00015108"/>
    </source>
</evidence>
<dbReference type="GeneID" id="18923511"/>
<keyword evidence="5" id="KW-0809">Transit peptide</keyword>
<evidence type="ECO:0000256" key="6">
    <source>
        <dbReference type="ARBA" id="ARBA00023128"/>
    </source>
</evidence>
<comment type="similarity">
    <text evidence="2">Belongs to the complex I LYR family. MZM1 subfamily.</text>
</comment>
<dbReference type="RefSeq" id="XP_007412444.1">
    <property type="nucleotide sequence ID" value="XM_007412382.1"/>
</dbReference>
<evidence type="ECO:0000256" key="5">
    <source>
        <dbReference type="ARBA" id="ARBA00022946"/>
    </source>
</evidence>
<dbReference type="GO" id="GO:0044183">
    <property type="term" value="F:protein folding chaperone"/>
    <property type="evidence" value="ECO:0007669"/>
    <property type="project" value="TreeGrafter"/>
</dbReference>